<proteinExistence type="predicted"/>
<evidence type="ECO:0000313" key="1">
    <source>
        <dbReference type="EMBL" id="QMV70426.1"/>
    </source>
</evidence>
<protein>
    <recommendedName>
        <fullName evidence="3">Nucleotidyltransferase family protein</fullName>
    </recommendedName>
</protein>
<dbReference type="Proteomes" id="UP000515450">
    <property type="component" value="Chromosome"/>
</dbReference>
<evidence type="ECO:0008006" key="3">
    <source>
        <dbReference type="Google" id="ProtNLM"/>
    </source>
</evidence>
<keyword evidence="2" id="KW-1185">Reference proteome</keyword>
<accession>A0A7G5E8V1</accession>
<reference evidence="1 2" key="1">
    <citation type="journal article" date="2020" name="G3 (Bethesda)">
        <title>CeMbio - The Caenorhabditis elegans Microbiome Resource.</title>
        <authorList>
            <person name="Dirksen P."/>
            <person name="Assie A."/>
            <person name="Zimmermann J."/>
            <person name="Zhang F."/>
            <person name="Tietje A.M."/>
            <person name="Marsh S.A."/>
            <person name="Felix M.A."/>
            <person name="Shapira M."/>
            <person name="Kaleta C."/>
            <person name="Schulenburg H."/>
            <person name="Samuel B."/>
        </authorList>
    </citation>
    <scope>NUCLEOTIDE SEQUENCE [LARGE SCALE GENOMIC DNA]</scope>
    <source>
        <strain evidence="1 2">BIGb0170</strain>
    </source>
</reference>
<organism evidence="1 2">
    <name type="scientific">Sphingobacterium paramultivorum</name>
    <dbReference type="NCBI Taxonomy" id="2886510"/>
    <lineage>
        <taxon>Bacteria</taxon>
        <taxon>Pseudomonadati</taxon>
        <taxon>Bacteroidota</taxon>
        <taxon>Sphingobacteriia</taxon>
        <taxon>Sphingobacteriales</taxon>
        <taxon>Sphingobacteriaceae</taxon>
        <taxon>Sphingobacterium</taxon>
    </lineage>
</organism>
<dbReference type="EMBL" id="CP058555">
    <property type="protein sequence ID" value="QMV70426.1"/>
    <property type="molecule type" value="Genomic_DNA"/>
</dbReference>
<evidence type="ECO:0000313" key="2">
    <source>
        <dbReference type="Proteomes" id="UP000515450"/>
    </source>
</evidence>
<name>A0A7G5E8V1_9SPHI</name>
<dbReference type="InterPro" id="IPR043519">
    <property type="entry name" value="NT_sf"/>
</dbReference>
<dbReference type="RefSeq" id="WP_153845713.1">
    <property type="nucleotide sequence ID" value="NZ_CP058555.1"/>
</dbReference>
<dbReference type="Gene3D" id="3.30.460.40">
    <property type="match status" value="1"/>
</dbReference>
<sequence>MDIFDQEILEFWQNLEQSNVAYIMIGGYATNLHGFQRFTGDLDIWIKDSLDNRKRLREAFRLSDLGDIPQLETIPFVAGWTDFHLNNGLRLDILTDMKGLEGFSFDDCLELASIAEIDNVKIPFLHINQLIANKKAINRPKDQIDVQALEEIVRLREDEGE</sequence>
<dbReference type="AlphaFoldDB" id="A0A7G5E8V1"/>
<gene>
    <name evidence="1" type="ORF">HS960_23445</name>
</gene>
<dbReference type="SUPFAM" id="SSF81301">
    <property type="entry name" value="Nucleotidyltransferase"/>
    <property type="match status" value="1"/>
</dbReference>